<proteinExistence type="predicted"/>
<dbReference type="Proteomes" id="UP000298616">
    <property type="component" value="Chromosome"/>
</dbReference>
<gene>
    <name evidence="2" type="ORF">DCC35_14690</name>
</gene>
<name>A0A4D7JML4_9BACT</name>
<dbReference type="InterPro" id="IPR026414">
    <property type="entry name" value="ExosoTase_F-assoc_memb"/>
</dbReference>
<dbReference type="KEGG" id="fpf:DCC35_14690"/>
<reference evidence="2 3" key="1">
    <citation type="submission" date="2018-04" db="EMBL/GenBank/DDBJ databases">
        <title>Complete genome uncultured novel isolate.</title>
        <authorList>
            <person name="Merlino G."/>
        </authorList>
    </citation>
    <scope>NUCLEOTIDE SEQUENCE [LARGE SCALE GENOMIC DNA]</scope>
    <source>
        <strain evidence="3">R1DC9</strain>
    </source>
</reference>
<evidence type="ECO:0000313" key="3">
    <source>
        <dbReference type="Proteomes" id="UP000298616"/>
    </source>
</evidence>
<dbReference type="OrthoDB" id="982493at2"/>
<accession>A0A4D7JML4</accession>
<evidence type="ECO:0000313" key="2">
    <source>
        <dbReference type="EMBL" id="QCK15897.1"/>
    </source>
</evidence>
<evidence type="ECO:0000256" key="1">
    <source>
        <dbReference type="SAM" id="Phobius"/>
    </source>
</evidence>
<keyword evidence="1" id="KW-1133">Transmembrane helix</keyword>
<dbReference type="RefSeq" id="WP_137091494.1">
    <property type="nucleotide sequence ID" value="NZ_CP028923.1"/>
</dbReference>
<dbReference type="NCBIfam" id="TIGR04127">
    <property type="entry name" value="flavo_near_exo"/>
    <property type="match status" value="1"/>
</dbReference>
<protein>
    <submittedName>
        <fullName evidence="2">Exosortase F system-associated protein</fullName>
    </submittedName>
</protein>
<keyword evidence="1" id="KW-0472">Membrane</keyword>
<feature type="transmembrane region" description="Helical" evidence="1">
    <location>
        <begin position="116"/>
        <end position="139"/>
    </location>
</feature>
<dbReference type="EMBL" id="CP028923">
    <property type="protein sequence ID" value="QCK15897.1"/>
    <property type="molecule type" value="Genomic_DNA"/>
</dbReference>
<feature type="transmembrane region" description="Helical" evidence="1">
    <location>
        <begin position="60"/>
        <end position="78"/>
    </location>
</feature>
<keyword evidence="3" id="KW-1185">Reference proteome</keyword>
<feature type="transmembrane region" description="Helical" evidence="1">
    <location>
        <begin position="9"/>
        <end position="28"/>
    </location>
</feature>
<sequence length="148" mass="17015">MSKETKISLIWRVIWILTGIAGLAVVYITQKYGWVDLIGGSIGIETKNWDKLSHFLVNRALRFVLNDIFAIAIIAGIFGRRDFVIFAVMVQIAGFIVFFIPYVILKIYFPTYNGPLINFIHRLILNPVLMILLIPALYIKQKKENDEK</sequence>
<feature type="transmembrane region" description="Helical" evidence="1">
    <location>
        <begin position="83"/>
        <end position="104"/>
    </location>
</feature>
<organism evidence="2 3">
    <name type="scientific">Mangrovivirga cuniculi</name>
    <dbReference type="NCBI Taxonomy" id="2715131"/>
    <lineage>
        <taxon>Bacteria</taxon>
        <taxon>Pseudomonadati</taxon>
        <taxon>Bacteroidota</taxon>
        <taxon>Cytophagia</taxon>
        <taxon>Cytophagales</taxon>
        <taxon>Mangrovivirgaceae</taxon>
        <taxon>Mangrovivirga</taxon>
    </lineage>
</organism>
<keyword evidence="1" id="KW-0812">Transmembrane</keyword>
<dbReference type="AlphaFoldDB" id="A0A4D7JML4"/>